<evidence type="ECO:0000313" key="1">
    <source>
        <dbReference type="EMBL" id="MCD7462979.1"/>
    </source>
</evidence>
<keyword evidence="2" id="KW-1185">Reference proteome</keyword>
<comment type="caution">
    <text evidence="1">The sequence shown here is derived from an EMBL/GenBank/DDBJ whole genome shotgun (WGS) entry which is preliminary data.</text>
</comment>
<name>A0ABS8SW36_DATST</name>
<evidence type="ECO:0000313" key="2">
    <source>
        <dbReference type="Proteomes" id="UP000823775"/>
    </source>
</evidence>
<proteinExistence type="predicted"/>
<organism evidence="1 2">
    <name type="scientific">Datura stramonium</name>
    <name type="common">Jimsonweed</name>
    <name type="synonym">Common thornapple</name>
    <dbReference type="NCBI Taxonomy" id="4076"/>
    <lineage>
        <taxon>Eukaryota</taxon>
        <taxon>Viridiplantae</taxon>
        <taxon>Streptophyta</taxon>
        <taxon>Embryophyta</taxon>
        <taxon>Tracheophyta</taxon>
        <taxon>Spermatophyta</taxon>
        <taxon>Magnoliopsida</taxon>
        <taxon>eudicotyledons</taxon>
        <taxon>Gunneridae</taxon>
        <taxon>Pentapetalae</taxon>
        <taxon>asterids</taxon>
        <taxon>lamiids</taxon>
        <taxon>Solanales</taxon>
        <taxon>Solanaceae</taxon>
        <taxon>Solanoideae</taxon>
        <taxon>Datureae</taxon>
        <taxon>Datura</taxon>
    </lineage>
</organism>
<protein>
    <submittedName>
        <fullName evidence="1">Uncharacterized protein</fullName>
    </submittedName>
</protein>
<gene>
    <name evidence="1" type="ORF">HAX54_049727</name>
</gene>
<dbReference type="EMBL" id="JACEIK010000850">
    <property type="protein sequence ID" value="MCD7462979.1"/>
    <property type="molecule type" value="Genomic_DNA"/>
</dbReference>
<feature type="non-terminal residue" evidence="1">
    <location>
        <position position="82"/>
    </location>
</feature>
<sequence length="82" mass="9004">MGWTVDDPAWHAQGGRGNGGCVVEQMKKMRKAIAELQLRAMEPSRRPTRNRAYLHITSMWHGGHRGAPASCHGAIAQALCLL</sequence>
<reference evidence="1 2" key="1">
    <citation type="journal article" date="2021" name="BMC Genomics">
        <title>Datura genome reveals duplications of psychoactive alkaloid biosynthetic genes and high mutation rate following tissue culture.</title>
        <authorList>
            <person name="Rajewski A."/>
            <person name="Carter-House D."/>
            <person name="Stajich J."/>
            <person name="Litt A."/>
        </authorList>
    </citation>
    <scope>NUCLEOTIDE SEQUENCE [LARGE SCALE GENOMIC DNA]</scope>
    <source>
        <strain evidence="1">AR-01</strain>
    </source>
</reference>
<accession>A0ABS8SW36</accession>
<dbReference type="Proteomes" id="UP000823775">
    <property type="component" value="Unassembled WGS sequence"/>
</dbReference>